<gene>
    <name evidence="2" type="ordered locus">wcw_1110</name>
</gene>
<dbReference type="InterPro" id="IPR015947">
    <property type="entry name" value="PUA-like_sf"/>
</dbReference>
<dbReference type="PANTHER" id="PTHR14087">
    <property type="entry name" value="THYMOCYTE NUCLEAR PROTEIN 1"/>
    <property type="match status" value="1"/>
</dbReference>
<organism evidence="2 3">
    <name type="scientific">Waddlia chondrophila (strain ATCC VR-1470 / WSU 86-1044)</name>
    <dbReference type="NCBI Taxonomy" id="716544"/>
    <lineage>
        <taxon>Bacteria</taxon>
        <taxon>Pseudomonadati</taxon>
        <taxon>Chlamydiota</taxon>
        <taxon>Chlamydiia</taxon>
        <taxon>Parachlamydiales</taxon>
        <taxon>Waddliaceae</taxon>
        <taxon>Waddlia</taxon>
    </lineage>
</organism>
<reference evidence="2 3" key="1">
    <citation type="journal article" date="2010" name="PLoS ONE">
        <title>The Waddlia genome: a window into chlamydial biology.</title>
        <authorList>
            <person name="Bertelli C."/>
            <person name="Collyn F."/>
            <person name="Croxatto A."/>
            <person name="Ruckert C."/>
            <person name="Polkinghorne A."/>
            <person name="Kebbi-Beghdadi C."/>
            <person name="Goesmann A."/>
            <person name="Vaughan L."/>
            <person name="Greub G."/>
        </authorList>
    </citation>
    <scope>NUCLEOTIDE SEQUENCE [LARGE SCALE GENOMIC DNA]</scope>
    <source>
        <strain evidence="3">ATCC VR-1470 / WSU 86-1044</strain>
    </source>
</reference>
<dbReference type="PANTHER" id="PTHR14087:SF7">
    <property type="entry name" value="THYMOCYTE NUCLEAR PROTEIN 1"/>
    <property type="match status" value="1"/>
</dbReference>
<evidence type="ECO:0000313" key="3">
    <source>
        <dbReference type="Proteomes" id="UP000001505"/>
    </source>
</evidence>
<dbReference type="KEGG" id="wch:wcw_1110"/>
<evidence type="ECO:0000259" key="1">
    <source>
        <dbReference type="Pfam" id="PF01878"/>
    </source>
</evidence>
<accession>D6YWF6</accession>
<dbReference type="EMBL" id="CP001928">
    <property type="protein sequence ID" value="ADI38467.1"/>
    <property type="molecule type" value="Genomic_DNA"/>
</dbReference>
<proteinExistence type="predicted"/>
<evidence type="ECO:0000313" key="2">
    <source>
        <dbReference type="EMBL" id="ADI38467.1"/>
    </source>
</evidence>
<keyword evidence="3" id="KW-1185">Reference proteome</keyword>
<protein>
    <recommendedName>
        <fullName evidence="1">EVE domain-containing protein</fullName>
    </recommendedName>
</protein>
<dbReference type="Proteomes" id="UP000001505">
    <property type="component" value="Chromosome"/>
</dbReference>
<dbReference type="InterPro" id="IPR002740">
    <property type="entry name" value="EVE_domain"/>
</dbReference>
<dbReference type="InterPro" id="IPR052181">
    <property type="entry name" value="5hmC_binding"/>
</dbReference>
<dbReference type="RefSeq" id="WP_013182180.1">
    <property type="nucleotide sequence ID" value="NC_014225.1"/>
</dbReference>
<feature type="domain" description="EVE" evidence="1">
    <location>
        <begin position="2"/>
        <end position="147"/>
    </location>
</feature>
<sequence length="149" mass="17364">MKYWLMKSEPGSYSIDDLRKDKKTTWEGVRNYQARNFMRDEMKVGDLALFYHSNALPSGVAGICEITKVGIPDDTSWNPKSKYYDPKTDPDNPRWIMVEVKFVKKFPAIIPLSELRKAPELKEMMILKKGSRLSITPLKKREFDYISSH</sequence>
<dbReference type="Gene3D" id="3.10.590.10">
    <property type="entry name" value="ph1033 like domains"/>
    <property type="match status" value="1"/>
</dbReference>
<dbReference type="STRING" id="716544.wcw_1110"/>
<dbReference type="InterPro" id="IPR047197">
    <property type="entry name" value="THYN1-like_EVE"/>
</dbReference>
<name>D6YWF6_WADCW</name>
<dbReference type="SUPFAM" id="SSF88697">
    <property type="entry name" value="PUA domain-like"/>
    <property type="match status" value="1"/>
</dbReference>
<dbReference type="AlphaFoldDB" id="D6YWF6"/>
<dbReference type="HOGENOM" id="CLU_041799_2_2_0"/>
<dbReference type="OrthoDB" id="9779761at2"/>
<dbReference type="Pfam" id="PF01878">
    <property type="entry name" value="EVE"/>
    <property type="match status" value="1"/>
</dbReference>
<dbReference type="CDD" id="cd21133">
    <property type="entry name" value="EVE"/>
    <property type="match status" value="1"/>
</dbReference>
<dbReference type="eggNOG" id="COG2947">
    <property type="taxonomic scope" value="Bacteria"/>
</dbReference>